<name>A0A644ZTU8_9ZZZZ</name>
<evidence type="ECO:0000256" key="2">
    <source>
        <dbReference type="ARBA" id="ARBA00022898"/>
    </source>
</evidence>
<dbReference type="InterPro" id="IPR029066">
    <property type="entry name" value="PLP-binding_barrel"/>
</dbReference>
<dbReference type="PANTHER" id="PTHR30511">
    <property type="entry name" value="ALANINE RACEMASE"/>
    <property type="match status" value="1"/>
</dbReference>
<comment type="caution">
    <text evidence="5">The sequence shown here is derived from an EMBL/GenBank/DDBJ whole genome shotgun (WGS) entry which is preliminary data.</text>
</comment>
<protein>
    <submittedName>
        <fullName evidence="5">Ornithine racemase</fullName>
        <ecNumber evidence="5">5.1.1.12</ecNumber>
    </submittedName>
</protein>
<reference evidence="5" key="1">
    <citation type="submission" date="2019-08" db="EMBL/GenBank/DDBJ databases">
        <authorList>
            <person name="Kucharzyk K."/>
            <person name="Murdoch R.W."/>
            <person name="Higgins S."/>
            <person name="Loffler F."/>
        </authorList>
    </citation>
    <scope>NUCLEOTIDE SEQUENCE</scope>
</reference>
<dbReference type="CDD" id="cd06815">
    <property type="entry name" value="PLPDE_III_AR_like_1"/>
    <property type="match status" value="1"/>
</dbReference>
<dbReference type="AlphaFoldDB" id="A0A644ZTU8"/>
<organism evidence="5">
    <name type="scientific">bioreactor metagenome</name>
    <dbReference type="NCBI Taxonomy" id="1076179"/>
    <lineage>
        <taxon>unclassified sequences</taxon>
        <taxon>metagenomes</taxon>
        <taxon>ecological metagenomes</taxon>
    </lineage>
</organism>
<dbReference type="PANTHER" id="PTHR30511:SF3">
    <property type="entry name" value="LYSINE RACEMASE"/>
    <property type="match status" value="1"/>
</dbReference>
<keyword evidence="3 5" id="KW-0413">Isomerase</keyword>
<accession>A0A644ZTU8</accession>
<evidence type="ECO:0000313" key="5">
    <source>
        <dbReference type="EMBL" id="MPM43321.1"/>
    </source>
</evidence>
<sequence>MKKGEKIMDTTQQYPLLEINLNKIADNTRYLVDLCNENNISIAGVIKGVNAQQEVVDVLADGGCKYLASSRIEQLIGLKEKNIEKETMLIRMPMKHEVKEVVKHIDISLNSEIKTINLLEKECKKQKKEHKIVLMMDLGDLREGFFDKDELINTTLYIENNLEYVKLYGIGTNLSCYGSIKPSQANLSYLCEIAEEVENKIGRKLDIVSGGSTTSLPLLFDNKMPSKINNLRIGEALIIGRDLIDYWGYDLDKMHKDTMILKAEIIEIKEKPTYPIGEMFLDAFGNKPEYEDKGIRKRAILAVGKQDFVNDRDLVPLEEGIEIVGSSSDHLIVDIQNSGESYQVGDIISFGMFYSNALYLTSSKYVKKQYIQLEELKKEYA</sequence>
<dbReference type="GO" id="GO:0008784">
    <property type="term" value="F:alanine racemase activity"/>
    <property type="evidence" value="ECO:0007669"/>
    <property type="project" value="TreeGrafter"/>
</dbReference>
<dbReference type="SUPFAM" id="SSF51419">
    <property type="entry name" value="PLP-binding barrel"/>
    <property type="match status" value="1"/>
</dbReference>
<dbReference type="GO" id="GO:0030170">
    <property type="term" value="F:pyridoxal phosphate binding"/>
    <property type="evidence" value="ECO:0007669"/>
    <property type="project" value="TreeGrafter"/>
</dbReference>
<keyword evidence="2" id="KW-0663">Pyridoxal phosphate</keyword>
<evidence type="ECO:0000256" key="3">
    <source>
        <dbReference type="ARBA" id="ARBA00023235"/>
    </source>
</evidence>
<dbReference type="EC" id="5.1.1.12" evidence="5"/>
<dbReference type="InterPro" id="IPR001608">
    <property type="entry name" value="Ala_racemase_N"/>
</dbReference>
<dbReference type="GO" id="GO:0050157">
    <property type="term" value="F:ornithine racemase activity"/>
    <property type="evidence" value="ECO:0007669"/>
    <property type="project" value="UniProtKB-EC"/>
</dbReference>
<evidence type="ECO:0000256" key="1">
    <source>
        <dbReference type="ARBA" id="ARBA00001933"/>
    </source>
</evidence>
<dbReference type="Pfam" id="PF01168">
    <property type="entry name" value="Ala_racemase_N"/>
    <property type="match status" value="1"/>
</dbReference>
<dbReference type="GO" id="GO:0005829">
    <property type="term" value="C:cytosol"/>
    <property type="evidence" value="ECO:0007669"/>
    <property type="project" value="TreeGrafter"/>
</dbReference>
<evidence type="ECO:0000259" key="4">
    <source>
        <dbReference type="Pfam" id="PF01168"/>
    </source>
</evidence>
<dbReference type="EMBL" id="VSSQ01010060">
    <property type="protein sequence ID" value="MPM43321.1"/>
    <property type="molecule type" value="Genomic_DNA"/>
</dbReference>
<dbReference type="Gene3D" id="3.20.20.10">
    <property type="entry name" value="Alanine racemase"/>
    <property type="match status" value="1"/>
</dbReference>
<dbReference type="InterPro" id="IPR000821">
    <property type="entry name" value="Ala_racemase"/>
</dbReference>
<proteinExistence type="predicted"/>
<feature type="domain" description="Alanine racemase N-terminal" evidence="4">
    <location>
        <begin position="19"/>
        <end position="238"/>
    </location>
</feature>
<gene>
    <name evidence="5" type="primary">orr_6</name>
    <name evidence="5" type="ORF">SDC9_89994</name>
</gene>
<comment type="cofactor">
    <cofactor evidence="1">
        <name>pyridoxal 5'-phosphate</name>
        <dbReference type="ChEBI" id="CHEBI:597326"/>
    </cofactor>
</comment>